<keyword evidence="7" id="KW-0227">DNA damage</keyword>
<dbReference type="EC" id="1.14.11.51" evidence="13"/>
<feature type="compositionally biased region" description="Basic and acidic residues" evidence="14">
    <location>
        <begin position="355"/>
        <end position="367"/>
    </location>
</feature>
<keyword evidence="5" id="KW-0808">Transferase</keyword>
<dbReference type="EMBL" id="JAATIQ010000013">
    <property type="protein sequence ID" value="KAF4401335.1"/>
    <property type="molecule type" value="Genomic_DNA"/>
</dbReference>
<protein>
    <recommendedName>
        <fullName evidence="13">DNA N(6)-methyladenine demethylase</fullName>
        <ecNumber evidence="13">1.14.11.51</ecNumber>
    </recommendedName>
</protein>
<evidence type="ECO:0000259" key="15">
    <source>
        <dbReference type="PROSITE" id="PS51471"/>
    </source>
</evidence>
<comment type="caution">
    <text evidence="16">The sequence shown here is derived from an EMBL/GenBank/DDBJ whole genome shotgun (WGS) entry which is preliminary data.</text>
</comment>
<feature type="domain" description="Fe2OG dioxygenase" evidence="15">
    <location>
        <begin position="601"/>
        <end position="711"/>
    </location>
</feature>
<evidence type="ECO:0000256" key="6">
    <source>
        <dbReference type="ARBA" id="ARBA00022723"/>
    </source>
</evidence>
<dbReference type="GO" id="GO:0141131">
    <property type="term" value="F:DNA N6-methyladenine demethylase activity"/>
    <property type="evidence" value="ECO:0007669"/>
    <property type="project" value="UniProtKB-EC"/>
</dbReference>
<feature type="region of interest" description="Disordered" evidence="14">
    <location>
        <begin position="94"/>
        <end position="128"/>
    </location>
</feature>
<dbReference type="PANTHER" id="PTHR46635:SF2">
    <property type="entry name" value="GLYCOSYL TRANSFERASE FAMILY 1 DOMAIN-CONTAINING PROTEIN"/>
    <property type="match status" value="1"/>
</dbReference>
<feature type="region of interest" description="Disordered" evidence="14">
    <location>
        <begin position="312"/>
        <end position="331"/>
    </location>
</feature>
<dbReference type="GO" id="GO:0005737">
    <property type="term" value="C:cytoplasm"/>
    <property type="evidence" value="ECO:0007669"/>
    <property type="project" value="UniProtKB-SubCell"/>
</dbReference>
<dbReference type="Pfam" id="PF13532">
    <property type="entry name" value="2OG-FeII_Oxy_2"/>
    <property type="match status" value="1"/>
</dbReference>
<accession>A0A7J6FBG1</accession>
<dbReference type="EMBL" id="JAATIP010000137">
    <property type="protein sequence ID" value="KAF4368023.1"/>
    <property type="molecule type" value="Genomic_DNA"/>
</dbReference>
<keyword evidence="8" id="KW-0560">Oxidoreductase</keyword>
<evidence type="ECO:0000256" key="2">
    <source>
        <dbReference type="ARBA" id="ARBA00004496"/>
    </source>
</evidence>
<evidence type="ECO:0000256" key="11">
    <source>
        <dbReference type="ARBA" id="ARBA00023242"/>
    </source>
</evidence>
<dbReference type="GO" id="GO:0016757">
    <property type="term" value="F:glycosyltransferase activity"/>
    <property type="evidence" value="ECO:0007669"/>
    <property type="project" value="UniProtKB-KW"/>
</dbReference>
<feature type="region of interest" description="Disordered" evidence="14">
    <location>
        <begin position="404"/>
        <end position="456"/>
    </location>
</feature>
<feature type="region of interest" description="Disordered" evidence="14">
    <location>
        <begin position="338"/>
        <end position="381"/>
    </location>
</feature>
<keyword evidence="4" id="KW-0963">Cytoplasm</keyword>
<feature type="compositionally biased region" description="Polar residues" evidence="14">
    <location>
        <begin position="706"/>
        <end position="722"/>
    </location>
</feature>
<keyword evidence="9" id="KW-0408">Iron</keyword>
<evidence type="ECO:0000256" key="12">
    <source>
        <dbReference type="ARBA" id="ARBA00052047"/>
    </source>
</evidence>
<evidence type="ECO:0000313" key="18">
    <source>
        <dbReference type="Proteomes" id="UP000525078"/>
    </source>
</evidence>
<feature type="region of interest" description="Disordered" evidence="14">
    <location>
        <begin position="703"/>
        <end position="737"/>
    </location>
</feature>
<dbReference type="InterPro" id="IPR027450">
    <property type="entry name" value="AlkB-like"/>
</dbReference>
<evidence type="ECO:0000256" key="1">
    <source>
        <dbReference type="ARBA" id="ARBA00004123"/>
    </source>
</evidence>
<keyword evidence="11" id="KW-0539">Nucleus</keyword>
<evidence type="ECO:0000256" key="5">
    <source>
        <dbReference type="ARBA" id="ARBA00022676"/>
    </source>
</evidence>
<keyword evidence="5" id="KW-0328">Glycosyltransferase</keyword>
<comment type="catalytic activity">
    <reaction evidence="12">
        <text>an N(6)-methyl-2'-deoxyadenosine in DNA + 2-oxoglutarate + O2 = a 2'-deoxyadenosine in DNA + formaldehyde + succinate + CO2</text>
        <dbReference type="Rhea" id="RHEA:49524"/>
        <dbReference type="Rhea" id="RHEA-COMP:12418"/>
        <dbReference type="Rhea" id="RHEA-COMP:12419"/>
        <dbReference type="ChEBI" id="CHEBI:15379"/>
        <dbReference type="ChEBI" id="CHEBI:16526"/>
        <dbReference type="ChEBI" id="CHEBI:16810"/>
        <dbReference type="ChEBI" id="CHEBI:16842"/>
        <dbReference type="ChEBI" id="CHEBI:30031"/>
        <dbReference type="ChEBI" id="CHEBI:90615"/>
        <dbReference type="ChEBI" id="CHEBI:90616"/>
        <dbReference type="EC" id="1.14.11.51"/>
    </reaction>
    <physiologicalReaction direction="left-to-right" evidence="12">
        <dbReference type="Rhea" id="RHEA:49525"/>
    </physiologicalReaction>
</comment>
<reference evidence="18 19" key="1">
    <citation type="journal article" date="2020" name="bioRxiv">
        <title>Sequence and annotation of 42 cannabis genomes reveals extensive copy number variation in cannabinoid synthesis and pathogen resistance genes.</title>
        <authorList>
            <person name="Mckernan K.J."/>
            <person name="Helbert Y."/>
            <person name="Kane L.T."/>
            <person name="Ebling H."/>
            <person name="Zhang L."/>
            <person name="Liu B."/>
            <person name="Eaton Z."/>
            <person name="Mclaughlin S."/>
            <person name="Kingan S."/>
            <person name="Baybayan P."/>
            <person name="Concepcion G."/>
            <person name="Jordan M."/>
            <person name="Riva A."/>
            <person name="Barbazuk W."/>
            <person name="Harkins T."/>
        </authorList>
    </citation>
    <scope>NUCLEOTIDE SEQUENCE [LARGE SCALE GENOMIC DNA]</scope>
    <source>
        <strain evidence="18 19">cv. Jamaican Lion 4</strain>
        <strain evidence="17">Father</strain>
        <strain evidence="16">Mother</strain>
        <tissue evidence="16">Leaf</tissue>
    </source>
</reference>
<feature type="compositionally biased region" description="Basic and acidic residues" evidence="14">
    <location>
        <begin position="765"/>
        <end position="774"/>
    </location>
</feature>
<evidence type="ECO:0000313" key="17">
    <source>
        <dbReference type="EMBL" id="KAF4401335.1"/>
    </source>
</evidence>
<gene>
    <name evidence="16" type="ORF">F8388_002634</name>
    <name evidence="17" type="ORF">G4B88_014176</name>
</gene>
<dbReference type="SUPFAM" id="SSF53756">
    <property type="entry name" value="UDP-Glycosyltransferase/glycogen phosphorylase"/>
    <property type="match status" value="1"/>
</dbReference>
<dbReference type="FunFam" id="2.60.120.590:FF:000013">
    <property type="entry name" value="2-oxoglutarate-dependent dioxygenase family protein"/>
    <property type="match status" value="1"/>
</dbReference>
<comment type="similarity">
    <text evidence="3">Belongs to the alkB family.</text>
</comment>
<sequence length="1793" mass="201282">MASPSLERPKNEEDFIEKIKGMDEFREIGNLNFGFRGFSRYEKEKEKVDPNSKLDSARKLATRKFVTLDLLPPNLSPACLRAFLFFFRIMNRGRGRRNPQTNPSPDGASAGRTHRPHGSRASSSGGKGKFMYVAKDQSRSSPVEPKAGTLEQDKCLIHTDVVPKENCPVLVSPSSRSKDKFVYVAKDQARSTLIEPITGTLEQDKSLFHSDMAPKENSPLIFYPSSRRKDKFVYVAKDQARSSPIEPMTCTPEQDKSLFHSDMALKENSPLLFSPSSGRKDKFVYVAKDQARSSPIDPMTGTREQDKSLFHSDMAPKENSPPLFSPSSGSKDKFIHVAKDQARSSPIEPKTGTPEQDKSFSHSDMAPKENSPPSCSAALSHKGTQIAQSIVNLTNDSVKSNELNISSPDLTPSVNCGKVGTSSLKGPKPLASDKKPENSEPSSVSGAFDICPPKATSSSKLKPSLFAMNRERRSQVKQTDSKSGFVRRPGMVLLKNFISLSEQVKIVKRCRDLGLGPGGFYQPGYRDGAKLHLNMMCLGKNWDPESSQYGDIRPTDGAKPPLIPDEFYQLVEKAIKDSHVLICEEGKVVLANAQGILPNMKPDICLVNFYSANGRLGLHQDRDESPQSIKKGLPVVSFSIGDSAEFAYSDERDGKVDTVTLESGDVLIFGGESRNVFHGVASIKKDSAPQTLLEETNLRQGRLNLTFRQTRNQSSLPMGRNSSPPPPDGYDGNVNTLSVSGAGNDLGSHSIGSSFLFKRNPNPIHQRDRGKTLPDRPSSLLLRGVRSHPSRFNRKGFMSLFPFKGKSTFYLVIIFAVFLFAMASMVLQSSITSVFRQGSDRGRLLRDGLKLGSTLRFVPGKIVRGLAEGNGLDHLRNEPRIAVRAPRLALIELSMVYGNVNREKAMIMNLPSLILGNMKKNPQSLLLITVLKSMQKLGYVLKIFAVEDGNARSIWEQLGGQISIVGSESYGHIDWSIFEGVIVDSLEAKGAISSLMQEPFCSVPLIWIIQEDTLAKRLSMYEEMGWMHLISYWRSAFSRANVIVFPDFSLPMLYSVLDSGNFLVIPGSPLDVWAAERYIKTQSKIQLRKNNGFSNDDLLVLVVGSSTFYNELSWDYAVAMHTIGPLLIKYTRRKDPGGSFKFVFLCGNSTDGYDDFLQEVAARLGLQDGSLRHFGLNSDVKSVLLMADIVLYDSSQQVQGFPPLLLQALTFEIPVVAPDLPVLKKHVVDGVHGIFFSKHNPDALMRAFSLLISNGKLSRFAQTVASSGRRLAKNMLASECILGYARLLENVLNFPSDSFLPGPVSQLHSRVWEWELFQKEIDLKYGENLKYDEGGFLLQNLSVVYAIERELINSANVKNISEDGTGNMEQDIPHQLDWDVLEEIETSEEYERLETEELEERMDRNSGIWDEIYRNARKSEKLKFEINERDEGELERTGQPVCIYEIYSGVAAWPFLHHGSLYRGLSLSTRAQRLRSDDVNAVARLPILNETYYRDILCEIGGMFAIAKKVDNIHGRPWIGFQSWHAAGRKQVSLSTEAEKVLEETIQENTRGDVIYFWARMDMNEGFQNALTFWSMCDILNGGYCRNAFEDAFRHMYGLPSHIEALPPMPEDGGHWSALHSWVMPTPSFLEFVMFSRMFADSLDALHTNVSKRNICMLGSSDIEKKHCYCRILEVLVNVWAYHSGRKMVLIDPHSGSLQEQHPVELRQGHMWAKYFNISLLKRMDEDLAEAADDGDRPSEMWLWPLTGEVHWQGIYEREREQRYRLKMDKKRKTREKLFERMKYGYKQKSLGG</sequence>
<evidence type="ECO:0000256" key="10">
    <source>
        <dbReference type="ARBA" id="ARBA00023204"/>
    </source>
</evidence>
<dbReference type="Proteomes" id="UP000583929">
    <property type="component" value="Unassembled WGS sequence"/>
</dbReference>
<dbReference type="GO" id="GO:0046872">
    <property type="term" value="F:metal ion binding"/>
    <property type="evidence" value="ECO:0007669"/>
    <property type="project" value="UniProtKB-KW"/>
</dbReference>
<feature type="region of interest" description="Disordered" evidence="14">
    <location>
        <begin position="757"/>
        <end position="780"/>
    </location>
</feature>
<keyword evidence="19" id="KW-1185">Reference proteome</keyword>
<proteinExistence type="inferred from homology"/>
<feature type="compositionally biased region" description="Polar residues" evidence="14">
    <location>
        <begin position="404"/>
        <end position="424"/>
    </location>
</feature>
<evidence type="ECO:0000256" key="8">
    <source>
        <dbReference type="ARBA" id="ARBA00023002"/>
    </source>
</evidence>
<evidence type="ECO:0000256" key="4">
    <source>
        <dbReference type="ARBA" id="ARBA00022490"/>
    </source>
</evidence>
<dbReference type="PROSITE" id="PS51471">
    <property type="entry name" value="FE2OG_OXY"/>
    <property type="match status" value="1"/>
</dbReference>
<dbReference type="InterPro" id="IPR001296">
    <property type="entry name" value="Glyco_trans_1"/>
</dbReference>
<evidence type="ECO:0000313" key="16">
    <source>
        <dbReference type="EMBL" id="KAF4368023.1"/>
    </source>
</evidence>
<evidence type="ECO:0000256" key="9">
    <source>
        <dbReference type="ARBA" id="ARBA00023004"/>
    </source>
</evidence>
<dbReference type="InterPro" id="IPR005123">
    <property type="entry name" value="Oxoglu/Fe-dep_dioxygenase_dom"/>
</dbReference>
<evidence type="ECO:0000256" key="3">
    <source>
        <dbReference type="ARBA" id="ARBA00007879"/>
    </source>
</evidence>
<organism evidence="16 18">
    <name type="scientific">Cannabis sativa</name>
    <name type="common">Hemp</name>
    <name type="synonym">Marijuana</name>
    <dbReference type="NCBI Taxonomy" id="3483"/>
    <lineage>
        <taxon>Eukaryota</taxon>
        <taxon>Viridiplantae</taxon>
        <taxon>Streptophyta</taxon>
        <taxon>Embryophyta</taxon>
        <taxon>Tracheophyta</taxon>
        <taxon>Spermatophyta</taxon>
        <taxon>Magnoliopsida</taxon>
        <taxon>eudicotyledons</taxon>
        <taxon>Gunneridae</taxon>
        <taxon>Pentapetalae</taxon>
        <taxon>rosids</taxon>
        <taxon>fabids</taxon>
        <taxon>Rosales</taxon>
        <taxon>Cannabaceae</taxon>
        <taxon>Cannabis</taxon>
    </lineage>
</organism>
<dbReference type="Pfam" id="PF00534">
    <property type="entry name" value="Glycos_transf_1"/>
    <property type="match status" value="1"/>
</dbReference>
<comment type="subcellular location">
    <subcellularLocation>
        <location evidence="2">Cytoplasm</location>
    </subcellularLocation>
    <subcellularLocation>
        <location evidence="1">Nucleus</location>
    </subcellularLocation>
</comment>
<dbReference type="GO" id="GO:0006281">
    <property type="term" value="P:DNA repair"/>
    <property type="evidence" value="ECO:0007669"/>
    <property type="project" value="UniProtKB-KW"/>
</dbReference>
<evidence type="ECO:0000256" key="14">
    <source>
        <dbReference type="SAM" id="MobiDB-lite"/>
    </source>
</evidence>
<keyword evidence="6" id="KW-0479">Metal-binding</keyword>
<dbReference type="Proteomes" id="UP000525078">
    <property type="component" value="Unassembled WGS sequence"/>
</dbReference>
<name>A0A7J6FBG1_CANSA</name>
<dbReference type="InterPro" id="IPR037151">
    <property type="entry name" value="AlkB-like_sf"/>
</dbReference>
<dbReference type="SUPFAM" id="SSF51197">
    <property type="entry name" value="Clavaminate synthase-like"/>
    <property type="match status" value="1"/>
</dbReference>
<evidence type="ECO:0000313" key="19">
    <source>
        <dbReference type="Proteomes" id="UP000583929"/>
    </source>
</evidence>
<dbReference type="Gene3D" id="2.60.120.590">
    <property type="entry name" value="Alpha-ketoglutarate-dependent dioxygenase AlkB-like"/>
    <property type="match status" value="1"/>
</dbReference>
<dbReference type="Gene3D" id="3.40.50.2000">
    <property type="entry name" value="Glycogen Phosphorylase B"/>
    <property type="match status" value="1"/>
</dbReference>
<evidence type="ECO:0000256" key="13">
    <source>
        <dbReference type="ARBA" id="ARBA00066586"/>
    </source>
</evidence>
<dbReference type="GO" id="GO:0005634">
    <property type="term" value="C:nucleus"/>
    <property type="evidence" value="ECO:0007669"/>
    <property type="project" value="UniProtKB-SubCell"/>
</dbReference>
<keyword evidence="10" id="KW-0234">DNA repair</keyword>
<evidence type="ECO:0000256" key="7">
    <source>
        <dbReference type="ARBA" id="ARBA00022763"/>
    </source>
</evidence>
<dbReference type="PANTHER" id="PTHR46635">
    <property type="entry name" value="GLYCOSYL TRANSFERASE FAMILY 1 PROTEIN"/>
    <property type="match status" value="1"/>
</dbReference>